<gene>
    <name evidence="6" type="ORF">ACFQ16_13170</name>
</gene>
<dbReference type="PANTHER" id="PTHR30055:SF234">
    <property type="entry name" value="HTH-TYPE TRANSCRIPTIONAL REGULATOR BETI"/>
    <property type="match status" value="1"/>
</dbReference>
<keyword evidence="2 4" id="KW-0238">DNA-binding</keyword>
<sequence>MTSTDNTPHLRADARRNRDRIIAAARTAFVDRGIDVPMEEIARAAGVGVGTLYRRFPDRDSLILAVGRDAFQRVRDDAHRATDDEPDPWRALTGFLHTAADLRTVVRLSMLSPRARSILSSDPDVEALRNELLAVLDRLVRAAQDNGSLRADVSAGDLAMVMSLVAQGVNGMPEEMRRDAAARYMTLMLDGLQASPGTPLPGRAVTIEDLSRVRHAASHAE</sequence>
<dbReference type="InterPro" id="IPR009057">
    <property type="entry name" value="Homeodomain-like_sf"/>
</dbReference>
<name>A0ABW3FVS3_9PSEU</name>
<feature type="DNA-binding region" description="H-T-H motif" evidence="4">
    <location>
        <begin position="37"/>
        <end position="56"/>
    </location>
</feature>
<evidence type="ECO:0000256" key="4">
    <source>
        <dbReference type="PROSITE-ProRule" id="PRU00335"/>
    </source>
</evidence>
<dbReference type="SUPFAM" id="SSF48498">
    <property type="entry name" value="Tetracyclin repressor-like, C-terminal domain"/>
    <property type="match status" value="1"/>
</dbReference>
<dbReference type="EMBL" id="JBHTIW010000008">
    <property type="protein sequence ID" value="MFD0920699.1"/>
    <property type="molecule type" value="Genomic_DNA"/>
</dbReference>
<evidence type="ECO:0000313" key="6">
    <source>
        <dbReference type="EMBL" id="MFD0920699.1"/>
    </source>
</evidence>
<dbReference type="SUPFAM" id="SSF46689">
    <property type="entry name" value="Homeodomain-like"/>
    <property type="match status" value="1"/>
</dbReference>
<dbReference type="PRINTS" id="PR00455">
    <property type="entry name" value="HTHTETR"/>
</dbReference>
<reference evidence="7" key="1">
    <citation type="journal article" date="2019" name="Int. J. Syst. Evol. Microbiol.">
        <title>The Global Catalogue of Microorganisms (GCM) 10K type strain sequencing project: providing services to taxonomists for standard genome sequencing and annotation.</title>
        <authorList>
            <consortium name="The Broad Institute Genomics Platform"/>
            <consortium name="The Broad Institute Genome Sequencing Center for Infectious Disease"/>
            <person name="Wu L."/>
            <person name="Ma J."/>
        </authorList>
    </citation>
    <scope>NUCLEOTIDE SEQUENCE [LARGE SCALE GENOMIC DNA]</scope>
    <source>
        <strain evidence="7">CCUG 56401</strain>
    </source>
</reference>
<evidence type="ECO:0000313" key="7">
    <source>
        <dbReference type="Proteomes" id="UP001597018"/>
    </source>
</evidence>
<feature type="domain" description="HTH tetR-type" evidence="5">
    <location>
        <begin position="15"/>
        <end position="74"/>
    </location>
</feature>
<evidence type="ECO:0000256" key="2">
    <source>
        <dbReference type="ARBA" id="ARBA00023125"/>
    </source>
</evidence>
<dbReference type="PROSITE" id="PS50977">
    <property type="entry name" value="HTH_TETR_2"/>
    <property type="match status" value="1"/>
</dbReference>
<dbReference type="InterPro" id="IPR050109">
    <property type="entry name" value="HTH-type_TetR-like_transc_reg"/>
</dbReference>
<evidence type="ECO:0000256" key="1">
    <source>
        <dbReference type="ARBA" id="ARBA00023015"/>
    </source>
</evidence>
<keyword evidence="1" id="KW-0805">Transcription regulation</keyword>
<keyword evidence="3" id="KW-0804">Transcription</keyword>
<dbReference type="Pfam" id="PF00440">
    <property type="entry name" value="TetR_N"/>
    <property type="match status" value="1"/>
</dbReference>
<dbReference type="Pfam" id="PF21597">
    <property type="entry name" value="TetR_C_43"/>
    <property type="match status" value="1"/>
</dbReference>
<protein>
    <submittedName>
        <fullName evidence="6">TetR/AcrR family transcriptional regulator</fullName>
    </submittedName>
</protein>
<evidence type="ECO:0000256" key="3">
    <source>
        <dbReference type="ARBA" id="ARBA00023163"/>
    </source>
</evidence>
<dbReference type="Gene3D" id="1.10.357.10">
    <property type="entry name" value="Tetracycline Repressor, domain 2"/>
    <property type="match status" value="1"/>
</dbReference>
<organism evidence="6 7">
    <name type="scientific">Saccharopolyspora rosea</name>
    <dbReference type="NCBI Taxonomy" id="524884"/>
    <lineage>
        <taxon>Bacteria</taxon>
        <taxon>Bacillati</taxon>
        <taxon>Actinomycetota</taxon>
        <taxon>Actinomycetes</taxon>
        <taxon>Pseudonocardiales</taxon>
        <taxon>Pseudonocardiaceae</taxon>
        <taxon>Saccharopolyspora</taxon>
    </lineage>
</organism>
<comment type="caution">
    <text evidence="6">The sequence shown here is derived from an EMBL/GenBank/DDBJ whole genome shotgun (WGS) entry which is preliminary data.</text>
</comment>
<accession>A0ABW3FVS3</accession>
<dbReference type="InterPro" id="IPR036271">
    <property type="entry name" value="Tet_transcr_reg_TetR-rel_C_sf"/>
</dbReference>
<dbReference type="InterPro" id="IPR001647">
    <property type="entry name" value="HTH_TetR"/>
</dbReference>
<dbReference type="PANTHER" id="PTHR30055">
    <property type="entry name" value="HTH-TYPE TRANSCRIPTIONAL REGULATOR RUTR"/>
    <property type="match status" value="1"/>
</dbReference>
<evidence type="ECO:0000259" key="5">
    <source>
        <dbReference type="PROSITE" id="PS50977"/>
    </source>
</evidence>
<proteinExistence type="predicted"/>
<dbReference type="RefSeq" id="WP_263253828.1">
    <property type="nucleotide sequence ID" value="NZ_BAABLT010000006.1"/>
</dbReference>
<keyword evidence="7" id="KW-1185">Reference proteome</keyword>
<dbReference type="InterPro" id="IPR049445">
    <property type="entry name" value="TetR_SbtR-like_C"/>
</dbReference>
<dbReference type="Proteomes" id="UP001597018">
    <property type="component" value="Unassembled WGS sequence"/>
</dbReference>